<evidence type="ECO:0000256" key="5">
    <source>
        <dbReference type="ARBA" id="ARBA00022801"/>
    </source>
</evidence>
<dbReference type="SUPFAM" id="SSF89550">
    <property type="entry name" value="PHP domain-like"/>
    <property type="match status" value="1"/>
</dbReference>
<dbReference type="InterPro" id="IPR010140">
    <property type="entry name" value="Histidinol_P_phosphatase_HisJ"/>
</dbReference>
<evidence type="ECO:0000313" key="11">
    <source>
        <dbReference type="Proteomes" id="UP001500575"/>
    </source>
</evidence>
<dbReference type="PANTHER" id="PTHR21039:SF0">
    <property type="entry name" value="HISTIDINOL-PHOSPHATASE"/>
    <property type="match status" value="1"/>
</dbReference>
<dbReference type="Gene3D" id="3.20.20.140">
    <property type="entry name" value="Metal-dependent hydrolases"/>
    <property type="match status" value="1"/>
</dbReference>
<keyword evidence="4 8" id="KW-0028">Amino-acid biosynthesis</keyword>
<sequence>MSLPADLPVDSHVHTQWSWDAPGGDMVATCERAVAIGLPALAFTEHVDITPTVVPDEVVAALAVDAPDHPVVVLTREGQLTPPPFDVDGYLASVAECRDRFPQLRILTGLELGEPHRHGPMLDDLLARASFDRVLGSLHCLPMRDGFGEPPALYVEQDPAMVVRDYLAEIVELVRADTRFEVLAHVDFPARWWPESSGPFDIGDFEEEFRAALKATAVSGRALELNTRLPHAEPLLRWWRDAGGAAVSFGSDAHEPTKLAAGFREAAHLAEAHGYRPGRHPHELWGSS</sequence>
<evidence type="ECO:0000313" key="10">
    <source>
        <dbReference type="EMBL" id="GAA2132469.1"/>
    </source>
</evidence>
<dbReference type="PANTHER" id="PTHR21039">
    <property type="entry name" value="HISTIDINOL PHOSPHATASE-RELATED"/>
    <property type="match status" value="1"/>
</dbReference>
<comment type="similarity">
    <text evidence="2 8">Belongs to the PHP hydrolase family. HisK subfamily.</text>
</comment>
<feature type="domain" description="PHP" evidence="9">
    <location>
        <begin position="10"/>
        <end position="227"/>
    </location>
</feature>
<evidence type="ECO:0000256" key="3">
    <source>
        <dbReference type="ARBA" id="ARBA00013085"/>
    </source>
</evidence>
<dbReference type="Pfam" id="PF02811">
    <property type="entry name" value="PHP"/>
    <property type="match status" value="1"/>
</dbReference>
<gene>
    <name evidence="10" type="ORF">GCM10009843_37080</name>
</gene>
<dbReference type="EC" id="3.1.3.15" evidence="3 8"/>
<keyword evidence="5 8" id="KW-0378">Hydrolase</keyword>
<reference evidence="10 11" key="1">
    <citation type="journal article" date="2019" name="Int. J. Syst. Evol. Microbiol.">
        <title>The Global Catalogue of Microorganisms (GCM) 10K type strain sequencing project: providing services to taxonomists for standard genome sequencing and annotation.</title>
        <authorList>
            <consortium name="The Broad Institute Genomics Platform"/>
            <consortium name="The Broad Institute Genome Sequencing Center for Infectious Disease"/>
            <person name="Wu L."/>
            <person name="Ma J."/>
        </authorList>
    </citation>
    <scope>NUCLEOTIDE SEQUENCE [LARGE SCALE GENOMIC DNA]</scope>
    <source>
        <strain evidence="10 11">JCM 16021</strain>
    </source>
</reference>
<dbReference type="InterPro" id="IPR004013">
    <property type="entry name" value="PHP_dom"/>
</dbReference>
<name>A0ABN2YUP2_9ACTN</name>
<evidence type="ECO:0000256" key="4">
    <source>
        <dbReference type="ARBA" id="ARBA00022605"/>
    </source>
</evidence>
<evidence type="ECO:0000256" key="1">
    <source>
        <dbReference type="ARBA" id="ARBA00004970"/>
    </source>
</evidence>
<comment type="pathway">
    <text evidence="1 8">Amino-acid biosynthesis; L-histidine biosynthesis; L-histidine from 5-phospho-alpha-D-ribose 1-diphosphate: step 8/9.</text>
</comment>
<dbReference type="Proteomes" id="UP001500575">
    <property type="component" value="Unassembled WGS sequence"/>
</dbReference>
<accession>A0ABN2YUP2</accession>
<comment type="caution">
    <text evidence="10">The sequence shown here is derived from an EMBL/GenBank/DDBJ whole genome shotgun (WGS) entry which is preliminary data.</text>
</comment>
<evidence type="ECO:0000256" key="8">
    <source>
        <dbReference type="RuleBase" id="RU366003"/>
    </source>
</evidence>
<keyword evidence="11" id="KW-1185">Reference proteome</keyword>
<comment type="catalytic activity">
    <reaction evidence="7 8">
        <text>L-histidinol phosphate + H2O = L-histidinol + phosphate</text>
        <dbReference type="Rhea" id="RHEA:14465"/>
        <dbReference type="ChEBI" id="CHEBI:15377"/>
        <dbReference type="ChEBI" id="CHEBI:43474"/>
        <dbReference type="ChEBI" id="CHEBI:57699"/>
        <dbReference type="ChEBI" id="CHEBI:57980"/>
        <dbReference type="EC" id="3.1.3.15"/>
    </reaction>
</comment>
<evidence type="ECO:0000256" key="6">
    <source>
        <dbReference type="ARBA" id="ARBA00023102"/>
    </source>
</evidence>
<dbReference type="InterPro" id="IPR016195">
    <property type="entry name" value="Pol/histidinol_Pase-like"/>
</dbReference>
<evidence type="ECO:0000256" key="2">
    <source>
        <dbReference type="ARBA" id="ARBA00009152"/>
    </source>
</evidence>
<protein>
    <recommendedName>
        <fullName evidence="3 8">Histidinol-phosphatase</fullName>
        <shortName evidence="8">HolPase</shortName>
        <ecNumber evidence="3 8">3.1.3.15</ecNumber>
    </recommendedName>
</protein>
<dbReference type="RefSeq" id="WP_344305310.1">
    <property type="nucleotide sequence ID" value="NZ_BAAAQQ010000013.1"/>
</dbReference>
<keyword evidence="6 8" id="KW-0368">Histidine biosynthesis</keyword>
<dbReference type="EMBL" id="BAAAQQ010000013">
    <property type="protein sequence ID" value="GAA2132469.1"/>
    <property type="molecule type" value="Genomic_DNA"/>
</dbReference>
<proteinExistence type="inferred from homology"/>
<evidence type="ECO:0000256" key="7">
    <source>
        <dbReference type="ARBA" id="ARBA00049158"/>
    </source>
</evidence>
<evidence type="ECO:0000259" key="9">
    <source>
        <dbReference type="Pfam" id="PF02811"/>
    </source>
</evidence>
<organism evidence="10 11">
    <name type="scientific">Nocardioides bigeumensis</name>
    <dbReference type="NCBI Taxonomy" id="433657"/>
    <lineage>
        <taxon>Bacteria</taxon>
        <taxon>Bacillati</taxon>
        <taxon>Actinomycetota</taxon>
        <taxon>Actinomycetes</taxon>
        <taxon>Propionibacteriales</taxon>
        <taxon>Nocardioidaceae</taxon>
        <taxon>Nocardioides</taxon>
    </lineage>
</organism>